<name>A0A1B2I5B5_9BACT</name>
<feature type="domain" description="Polysaccharide chain length determinant N-terminal" evidence="8">
    <location>
        <begin position="15"/>
        <end position="111"/>
    </location>
</feature>
<reference evidence="9" key="1">
    <citation type="submission" date="2016-08" db="EMBL/GenBank/DDBJ databases">
        <title>Complete genome of Cloacibacillus porcorum.</title>
        <authorList>
            <person name="Looft T."/>
            <person name="Bayles D.O."/>
            <person name="Alt D.P."/>
        </authorList>
    </citation>
    <scope>NUCLEOTIDE SEQUENCE [LARGE SCALE GENOMIC DNA]</scope>
    <source>
        <strain evidence="9">CL-84</strain>
    </source>
</reference>
<dbReference type="RefSeq" id="WP_066744976.1">
    <property type="nucleotide sequence ID" value="NZ_CP016757.1"/>
</dbReference>
<evidence type="ECO:0000256" key="2">
    <source>
        <dbReference type="ARBA" id="ARBA00022475"/>
    </source>
</evidence>
<proteinExistence type="predicted"/>
<evidence type="ECO:0000256" key="4">
    <source>
        <dbReference type="ARBA" id="ARBA00022989"/>
    </source>
</evidence>
<dbReference type="AlphaFoldDB" id="A0A1B2I5B5"/>
<dbReference type="GO" id="GO:0004713">
    <property type="term" value="F:protein tyrosine kinase activity"/>
    <property type="evidence" value="ECO:0007669"/>
    <property type="project" value="TreeGrafter"/>
</dbReference>
<dbReference type="STRING" id="1197717.BED41_08855"/>
<organism evidence="9 10">
    <name type="scientific">Cloacibacillus porcorum</name>
    <dbReference type="NCBI Taxonomy" id="1197717"/>
    <lineage>
        <taxon>Bacteria</taxon>
        <taxon>Thermotogati</taxon>
        <taxon>Synergistota</taxon>
        <taxon>Synergistia</taxon>
        <taxon>Synergistales</taxon>
        <taxon>Synergistaceae</taxon>
        <taxon>Cloacibacillus</taxon>
    </lineage>
</organism>
<dbReference type="PANTHER" id="PTHR32309">
    <property type="entry name" value="TYROSINE-PROTEIN KINASE"/>
    <property type="match status" value="1"/>
</dbReference>
<protein>
    <recommendedName>
        <fullName evidence="8">Polysaccharide chain length determinant N-terminal domain-containing protein</fullName>
    </recommendedName>
</protein>
<feature type="transmembrane region" description="Helical" evidence="7">
    <location>
        <begin position="370"/>
        <end position="394"/>
    </location>
</feature>
<evidence type="ECO:0000256" key="6">
    <source>
        <dbReference type="SAM" id="Coils"/>
    </source>
</evidence>
<sequence>MTDSPKTLNDDYEYELSLLDLLVILVQQRWLIIKITAAFAIIAVIYALTATPIYRSTMQIISPNSGAKSGAAAMLAATGMGDMLGGQLTTQSDTVVGVIKSPLVLDRVIDKNSLLTRESENFSITRLIGALSSKGKPKPKMRTMVRKSLSESIQAISDKKSGIITLSVKDTSPDMAVKLVKSIFAETLCVMQDVAISPSAQQRVFLESQLKENNGELSKAEGALISFQKRTGMIGTGGAPSDISALAVLQAQMVAKEIELRSARSFAKEANPQIKKLEAEYAAIKKQFEADNAKVGTFPLSGVGLKNLPVASLEYAALVREYKFRENLGQILLRQYETARMNELNDPLVFQALGEPTYPELKESPKRAKIVILATFLGGFLGVLAAFICHFLSISSSDPEEAPKIEFVKAALRSDLKKLKFLKKKSS</sequence>
<dbReference type="GeneID" id="83057957"/>
<keyword evidence="10" id="KW-1185">Reference proteome</keyword>
<gene>
    <name evidence="9" type="ORF">BED41_08855</name>
</gene>
<evidence type="ECO:0000313" key="9">
    <source>
        <dbReference type="EMBL" id="ANZ45169.1"/>
    </source>
</evidence>
<keyword evidence="6" id="KW-0175">Coiled coil</keyword>
<keyword evidence="4 7" id="KW-1133">Transmembrane helix</keyword>
<evidence type="ECO:0000256" key="5">
    <source>
        <dbReference type="ARBA" id="ARBA00023136"/>
    </source>
</evidence>
<evidence type="ECO:0000313" key="10">
    <source>
        <dbReference type="Proteomes" id="UP000093044"/>
    </source>
</evidence>
<accession>A0A1B2I5B5</accession>
<keyword evidence="2" id="KW-1003">Cell membrane</keyword>
<evidence type="ECO:0000256" key="1">
    <source>
        <dbReference type="ARBA" id="ARBA00004651"/>
    </source>
</evidence>
<dbReference type="InterPro" id="IPR050445">
    <property type="entry name" value="Bact_polysacc_biosynth/exp"/>
</dbReference>
<dbReference type="Proteomes" id="UP000093044">
    <property type="component" value="Chromosome"/>
</dbReference>
<feature type="transmembrane region" description="Helical" evidence="7">
    <location>
        <begin position="30"/>
        <end position="49"/>
    </location>
</feature>
<dbReference type="InterPro" id="IPR003856">
    <property type="entry name" value="LPS_length_determ_N"/>
</dbReference>
<dbReference type="KEGG" id="cpor:BED41_08855"/>
<evidence type="ECO:0000259" key="8">
    <source>
        <dbReference type="Pfam" id="PF02706"/>
    </source>
</evidence>
<evidence type="ECO:0000256" key="7">
    <source>
        <dbReference type="SAM" id="Phobius"/>
    </source>
</evidence>
<dbReference type="GO" id="GO:0005886">
    <property type="term" value="C:plasma membrane"/>
    <property type="evidence" value="ECO:0007669"/>
    <property type="project" value="UniProtKB-SubCell"/>
</dbReference>
<keyword evidence="5 7" id="KW-0472">Membrane</keyword>
<comment type="subcellular location">
    <subcellularLocation>
        <location evidence="1">Cell membrane</location>
        <topology evidence="1">Multi-pass membrane protein</topology>
    </subcellularLocation>
</comment>
<evidence type="ECO:0000256" key="3">
    <source>
        <dbReference type="ARBA" id="ARBA00022692"/>
    </source>
</evidence>
<dbReference type="Pfam" id="PF02706">
    <property type="entry name" value="Wzz"/>
    <property type="match status" value="1"/>
</dbReference>
<feature type="coiled-coil region" evidence="6">
    <location>
        <begin position="267"/>
        <end position="294"/>
    </location>
</feature>
<keyword evidence="3 7" id="KW-0812">Transmembrane</keyword>
<dbReference type="OrthoDB" id="1662at2"/>
<dbReference type="PANTHER" id="PTHR32309:SF13">
    <property type="entry name" value="FERRIC ENTEROBACTIN TRANSPORT PROTEIN FEPE"/>
    <property type="match status" value="1"/>
</dbReference>
<dbReference type="EMBL" id="CP016757">
    <property type="protein sequence ID" value="ANZ45169.1"/>
    <property type="molecule type" value="Genomic_DNA"/>
</dbReference>